<dbReference type="GeneID" id="27687811"/>
<dbReference type="AlphaFoldDB" id="A0A0L0HG15"/>
<feature type="compositionally biased region" description="Acidic residues" evidence="1">
    <location>
        <begin position="450"/>
        <end position="461"/>
    </location>
</feature>
<feature type="region of interest" description="Disordered" evidence="1">
    <location>
        <begin position="64"/>
        <end position="85"/>
    </location>
</feature>
<dbReference type="OrthoDB" id="2152416at2759"/>
<keyword evidence="3" id="KW-1185">Reference proteome</keyword>
<dbReference type="Proteomes" id="UP000053201">
    <property type="component" value="Unassembled WGS sequence"/>
</dbReference>
<proteinExistence type="predicted"/>
<sequence>MAATVHTRLTDHDHDLYSRTNRSTGPSMYDAEAYALQEDTTPIMTEDEMMQVERELLTAWQSRTPAKPSDAQLASPAVTNGGEASPRIADTARSLEIERKKSLYASEFAESVQNMKNLAEKQRRLEELQLSLDDSYEIRKDMQVEDEVERVWMSPTFGSGGQNDNLPKDENENGSAAANHGETASSSRSVPAYVATSQEMDGAETSSLLIDTKGHLQQLEKELELLRVTTLSRPATSESSSPALSVAAEMSETRESPVAVDEDGNECMETQDAWGKADGNAKQDVDAKSAQRVSLTVRTSRSSSSLQWHSSKHSYIYEPVKNTKADVADLLVQIQEEYEELTSEPFPSPKADVSLATSFDNWNKDAKPADSVPVTVKKFHLPMGRPKYMQSLLMQVDDPKVKERLREMHKIRQSNAAAGLAVLVPYSVGPRQTGEFGSLGEVVEVNEDGDDTASQLTEDDPSSPVVEQKSSLQPPPRRIIPPTATDGHLGTSTSSRGTEEIAGRASVAPALPSYLTSSPASQGSPIPVPPVRRSSICYSSLSIPSAPQWAPIQLAPTANNDSKRLTPLTLHIPPPPRTFPPQYLHPRLSRMGVMDLSPRPAGRPSTLGRTWGDPTNVTSFVTPVHSAPERLKTAPSSITGPQLVSTSARIKTVPINNVLRELQLKGKTQYAESYINDNVSLGSNTYGTAQRAQTVTGVFRGQGSRKRSDVFSVFEEQDPLERNYTSPAPIPGVSMNTRTATVYPSPPGTPSFQRERSASSPQLPNASGSHFTKYVRKVGKALKTAIDPYTPPPQTTPPVSGYATADRTLRHSKSMSSLLPDQSAVTFSQAAANTGDISPTTLQNKRSAEMEKFRQMLIETYSGPSGPAA</sequence>
<evidence type="ECO:0000256" key="1">
    <source>
        <dbReference type="SAM" id="MobiDB-lite"/>
    </source>
</evidence>
<dbReference type="EMBL" id="KQ257456">
    <property type="protein sequence ID" value="KND00013.1"/>
    <property type="molecule type" value="Genomic_DNA"/>
</dbReference>
<feature type="region of interest" description="Disordered" evidence="1">
    <location>
        <begin position="154"/>
        <end position="199"/>
    </location>
</feature>
<evidence type="ECO:0000313" key="3">
    <source>
        <dbReference type="Proteomes" id="UP000053201"/>
    </source>
</evidence>
<name>A0A0L0HG15_SPIPD</name>
<feature type="compositionally biased region" description="Polar residues" evidence="1">
    <location>
        <begin position="182"/>
        <end position="199"/>
    </location>
</feature>
<evidence type="ECO:0000313" key="2">
    <source>
        <dbReference type="EMBL" id="KND00013.1"/>
    </source>
</evidence>
<dbReference type="InParanoid" id="A0A0L0HG15"/>
<dbReference type="VEuPathDB" id="FungiDB:SPPG_04359"/>
<dbReference type="RefSeq" id="XP_016608052.1">
    <property type="nucleotide sequence ID" value="XM_016752599.1"/>
</dbReference>
<protein>
    <submittedName>
        <fullName evidence="2">Uncharacterized protein</fullName>
    </submittedName>
</protein>
<feature type="region of interest" description="Disordered" evidence="1">
    <location>
        <begin position="450"/>
        <end position="501"/>
    </location>
</feature>
<feature type="compositionally biased region" description="Polar residues" evidence="1">
    <location>
        <begin position="758"/>
        <end position="769"/>
    </location>
</feature>
<reference evidence="2 3" key="1">
    <citation type="submission" date="2009-08" db="EMBL/GenBank/DDBJ databases">
        <title>The Genome Sequence of Spizellomyces punctatus strain DAOM BR117.</title>
        <authorList>
            <consortium name="The Broad Institute Genome Sequencing Platform"/>
            <person name="Russ C."/>
            <person name="Cuomo C."/>
            <person name="Shea T."/>
            <person name="Young S.K."/>
            <person name="Zeng Q."/>
            <person name="Koehrsen M."/>
            <person name="Haas B."/>
            <person name="Borodovsky M."/>
            <person name="Guigo R."/>
            <person name="Alvarado L."/>
            <person name="Berlin A."/>
            <person name="Bochicchio J."/>
            <person name="Borenstein D."/>
            <person name="Chapman S."/>
            <person name="Chen Z."/>
            <person name="Engels R."/>
            <person name="Freedman E."/>
            <person name="Gellesch M."/>
            <person name="Goldberg J."/>
            <person name="Griggs A."/>
            <person name="Gujja S."/>
            <person name="Heiman D."/>
            <person name="Hepburn T."/>
            <person name="Howarth C."/>
            <person name="Jen D."/>
            <person name="Larson L."/>
            <person name="Lewis B."/>
            <person name="Mehta T."/>
            <person name="Park D."/>
            <person name="Pearson M."/>
            <person name="Roberts A."/>
            <person name="Saif S."/>
            <person name="Shenoy N."/>
            <person name="Sisk P."/>
            <person name="Stolte C."/>
            <person name="Sykes S."/>
            <person name="Thomson T."/>
            <person name="Walk T."/>
            <person name="White J."/>
            <person name="Yandava C."/>
            <person name="Burger G."/>
            <person name="Gray M.W."/>
            <person name="Holland P.W.H."/>
            <person name="King N."/>
            <person name="Lang F.B.F."/>
            <person name="Roger A.J."/>
            <person name="Ruiz-Trillo I."/>
            <person name="Lander E."/>
            <person name="Nusbaum C."/>
        </authorList>
    </citation>
    <scope>NUCLEOTIDE SEQUENCE [LARGE SCALE GENOMIC DNA]</scope>
    <source>
        <strain evidence="2 3">DAOM BR117</strain>
    </source>
</reference>
<accession>A0A0L0HG15</accession>
<feature type="region of interest" description="Disordered" evidence="1">
    <location>
        <begin position="722"/>
        <end position="769"/>
    </location>
</feature>
<organism evidence="2 3">
    <name type="scientific">Spizellomyces punctatus (strain DAOM BR117)</name>
    <dbReference type="NCBI Taxonomy" id="645134"/>
    <lineage>
        <taxon>Eukaryota</taxon>
        <taxon>Fungi</taxon>
        <taxon>Fungi incertae sedis</taxon>
        <taxon>Chytridiomycota</taxon>
        <taxon>Chytridiomycota incertae sedis</taxon>
        <taxon>Chytridiomycetes</taxon>
        <taxon>Spizellomycetales</taxon>
        <taxon>Spizellomycetaceae</taxon>
        <taxon>Spizellomyces</taxon>
    </lineage>
</organism>
<gene>
    <name evidence="2" type="ORF">SPPG_04359</name>
</gene>